<dbReference type="InterPro" id="IPR012910">
    <property type="entry name" value="Plug_dom"/>
</dbReference>
<dbReference type="PANTHER" id="PTHR32552:SF81">
    <property type="entry name" value="TONB-DEPENDENT OUTER MEMBRANE RECEPTOR"/>
    <property type="match status" value="1"/>
</dbReference>
<dbReference type="InterPro" id="IPR036942">
    <property type="entry name" value="Beta-barrel_TonB_sf"/>
</dbReference>
<keyword evidence="7" id="KW-0406">Ion transport</keyword>
<evidence type="ECO:0000256" key="11">
    <source>
        <dbReference type="PROSITE-ProRule" id="PRU01360"/>
    </source>
</evidence>
<evidence type="ECO:0000256" key="9">
    <source>
        <dbReference type="ARBA" id="ARBA00023136"/>
    </source>
</evidence>
<reference evidence="16 17" key="1">
    <citation type="submission" date="2013-11" db="EMBL/GenBank/DDBJ databases">
        <title>Metagenomic analysis of a methanogenic consortium involved in long chain n-alkane degradation.</title>
        <authorList>
            <person name="Davidova I.A."/>
            <person name="Callaghan A.V."/>
            <person name="Wawrik B."/>
            <person name="Pruitt S."/>
            <person name="Marks C."/>
            <person name="Duncan K.E."/>
            <person name="Suflita J.M."/>
        </authorList>
    </citation>
    <scope>NUCLEOTIDE SEQUENCE [LARGE SCALE GENOMIC DNA]</scope>
    <source>
        <strain evidence="16 17">SPR</strain>
    </source>
</reference>
<dbReference type="Pfam" id="PF00593">
    <property type="entry name" value="TonB_dep_Rec_b-barrel"/>
    <property type="match status" value="1"/>
</dbReference>
<comment type="similarity">
    <text evidence="11 12">Belongs to the TonB-dependent receptor family.</text>
</comment>
<keyword evidence="8 12" id="KW-0798">TonB box</keyword>
<dbReference type="RefSeq" id="WP_044352592.1">
    <property type="nucleotide sequence ID" value="NZ_AZAC01000078.1"/>
</dbReference>
<evidence type="ECO:0000259" key="14">
    <source>
        <dbReference type="Pfam" id="PF00593"/>
    </source>
</evidence>
<dbReference type="CDD" id="cd01347">
    <property type="entry name" value="ligand_gated_channel"/>
    <property type="match status" value="1"/>
</dbReference>
<feature type="domain" description="TonB-dependent receptor-like beta-barrel" evidence="14">
    <location>
        <begin position="250"/>
        <end position="657"/>
    </location>
</feature>
<evidence type="ECO:0000256" key="5">
    <source>
        <dbReference type="ARBA" id="ARBA00022692"/>
    </source>
</evidence>
<evidence type="ECO:0000256" key="10">
    <source>
        <dbReference type="ARBA" id="ARBA00023237"/>
    </source>
</evidence>
<dbReference type="Proteomes" id="UP000032233">
    <property type="component" value="Unassembled WGS sequence"/>
</dbReference>
<dbReference type="InParanoid" id="A0A0D2IY61"/>
<accession>A0A0D2IY61</accession>
<evidence type="ECO:0000259" key="15">
    <source>
        <dbReference type="Pfam" id="PF07715"/>
    </source>
</evidence>
<evidence type="ECO:0000256" key="4">
    <source>
        <dbReference type="ARBA" id="ARBA00022496"/>
    </source>
</evidence>
<dbReference type="GO" id="GO:0006826">
    <property type="term" value="P:iron ion transport"/>
    <property type="evidence" value="ECO:0007669"/>
    <property type="project" value="UniProtKB-KW"/>
</dbReference>
<dbReference type="FunCoup" id="A0A0D2IY61">
    <property type="interactions" value="118"/>
</dbReference>
<dbReference type="GO" id="GO:0009279">
    <property type="term" value="C:cell outer membrane"/>
    <property type="evidence" value="ECO:0007669"/>
    <property type="project" value="UniProtKB-SubCell"/>
</dbReference>
<dbReference type="SUPFAM" id="SSF56935">
    <property type="entry name" value="Porins"/>
    <property type="match status" value="1"/>
</dbReference>
<evidence type="ECO:0000256" key="1">
    <source>
        <dbReference type="ARBA" id="ARBA00004571"/>
    </source>
</evidence>
<keyword evidence="13" id="KW-0732">Signal</keyword>
<dbReference type="InterPro" id="IPR000531">
    <property type="entry name" value="Beta-barrel_TonB"/>
</dbReference>
<keyword evidence="3 11" id="KW-1134">Transmembrane beta strand</keyword>
<dbReference type="STRING" id="1429043.X474_26530"/>
<proteinExistence type="inferred from homology"/>
<organism evidence="16 17">
    <name type="scientific">Dethiosulfatarculus sandiegensis</name>
    <dbReference type="NCBI Taxonomy" id="1429043"/>
    <lineage>
        <taxon>Bacteria</taxon>
        <taxon>Pseudomonadati</taxon>
        <taxon>Thermodesulfobacteriota</taxon>
        <taxon>Desulfarculia</taxon>
        <taxon>Desulfarculales</taxon>
        <taxon>Desulfarculaceae</taxon>
        <taxon>Dethiosulfatarculus</taxon>
    </lineage>
</organism>
<name>A0A0D2IY61_9BACT</name>
<evidence type="ECO:0000256" key="13">
    <source>
        <dbReference type="SAM" id="SignalP"/>
    </source>
</evidence>
<dbReference type="PROSITE" id="PS52016">
    <property type="entry name" value="TONB_DEPENDENT_REC_3"/>
    <property type="match status" value="1"/>
</dbReference>
<keyword evidence="6" id="KW-0408">Iron</keyword>
<comment type="subcellular location">
    <subcellularLocation>
        <location evidence="1 11">Cell outer membrane</location>
        <topology evidence="1 11">Multi-pass membrane protein</topology>
    </subcellularLocation>
</comment>
<evidence type="ECO:0000313" key="17">
    <source>
        <dbReference type="Proteomes" id="UP000032233"/>
    </source>
</evidence>
<evidence type="ECO:0000256" key="7">
    <source>
        <dbReference type="ARBA" id="ARBA00023065"/>
    </source>
</evidence>
<evidence type="ECO:0008006" key="18">
    <source>
        <dbReference type="Google" id="ProtNLM"/>
    </source>
</evidence>
<dbReference type="AlphaFoldDB" id="A0A0D2IY61"/>
<evidence type="ECO:0000256" key="8">
    <source>
        <dbReference type="ARBA" id="ARBA00023077"/>
    </source>
</evidence>
<evidence type="ECO:0000313" key="16">
    <source>
        <dbReference type="EMBL" id="KIX10964.1"/>
    </source>
</evidence>
<evidence type="ECO:0000256" key="12">
    <source>
        <dbReference type="RuleBase" id="RU003357"/>
    </source>
</evidence>
<keyword evidence="2 11" id="KW-0813">Transport</keyword>
<comment type="caution">
    <text evidence="16">The sequence shown here is derived from an EMBL/GenBank/DDBJ whole genome shotgun (WGS) entry which is preliminary data.</text>
</comment>
<feature type="signal peptide" evidence="13">
    <location>
        <begin position="1"/>
        <end position="22"/>
    </location>
</feature>
<sequence>MKIKPIIITLLLSCLLSSSVYAEKKPDTNSSFEKEKTYSFGEVTVSARKEAENIQKVTASVYAFSDVEIEDSGSKSFADLTSLMPNIYSNSNYGINRIVFRGLKGPDSLLWAPSGFYVDGVNYLAAEMRNPDLFDLESVEVLRGPQGTLYGGNSETGVVNITTKKPNNEYSASLRGGYSSFNTYDFTGKANLPLVQDKLLFNAAVATRNSDGYMENEYTDDYASGIKHLSLRGALRWLVSEAFTVSLTADYFNYDDEDGSFRIDQGIGKTDRYKIDYNGPNNNERDGNTQALRVDYKARAYDFVSITTRTNFSHTYDGDGDLTSGSASTGDMEYHMTKDFDAYTQEFRISSPEGRRPWKWLAGFYGMLQDTDVTKQIDMLAWRMGDDRVSEVKSQNMAAFGQVTYSFIEELHLTVGLRLDHTNLEGEQDYKNYYGTPFHFEDDIENTEVLPKMSLAYDLTEEAMVYASVSKGVLAGGFNTSFGSSKDLFTYDIEEMWSYEVGAKTSWLDDRLIVNFSAFWQEVSDKQVKKVVMNDRWIDNADGARSVGFELSVKARPVQGLDLFAGLGFVDAQFTDWRTSLYDYKDNTLAFAPQYTYSAGIQYRHDSGVFSRLDMSGVSSYYTDPENDIECDGYALFNLKLGYETDNWAVNLWCRNLFDKEYLTDKRFWSDSDIAVIDGPPRTVGIELSARF</sequence>
<keyword evidence="10 11" id="KW-0998">Cell outer membrane</keyword>
<dbReference type="InterPro" id="IPR039426">
    <property type="entry name" value="TonB-dep_rcpt-like"/>
</dbReference>
<dbReference type="EMBL" id="AZAC01000078">
    <property type="protein sequence ID" value="KIX10964.1"/>
    <property type="molecule type" value="Genomic_DNA"/>
</dbReference>
<gene>
    <name evidence="16" type="ORF">X474_26530</name>
</gene>
<evidence type="ECO:0000256" key="3">
    <source>
        <dbReference type="ARBA" id="ARBA00022452"/>
    </source>
</evidence>
<evidence type="ECO:0000256" key="6">
    <source>
        <dbReference type="ARBA" id="ARBA00023004"/>
    </source>
</evidence>
<dbReference type="PANTHER" id="PTHR32552">
    <property type="entry name" value="FERRICHROME IRON RECEPTOR-RELATED"/>
    <property type="match status" value="1"/>
</dbReference>
<dbReference type="Gene3D" id="2.40.170.20">
    <property type="entry name" value="TonB-dependent receptor, beta-barrel domain"/>
    <property type="match status" value="1"/>
</dbReference>
<dbReference type="Pfam" id="PF07715">
    <property type="entry name" value="Plug"/>
    <property type="match status" value="1"/>
</dbReference>
<protein>
    <recommendedName>
        <fullName evidence="18">TonB-denpendent receptor</fullName>
    </recommendedName>
</protein>
<keyword evidence="4" id="KW-0410">Iron transport</keyword>
<dbReference type="PATRIC" id="fig|1429043.3.peg.5616"/>
<keyword evidence="9 11" id="KW-0472">Membrane</keyword>
<keyword evidence="5 11" id="KW-0812">Transmembrane</keyword>
<feature type="chain" id="PRO_5002244914" description="TonB-denpendent receptor" evidence="13">
    <location>
        <begin position="23"/>
        <end position="692"/>
    </location>
</feature>
<evidence type="ECO:0000256" key="2">
    <source>
        <dbReference type="ARBA" id="ARBA00022448"/>
    </source>
</evidence>
<keyword evidence="17" id="KW-1185">Reference proteome</keyword>
<feature type="domain" description="TonB-dependent receptor plug" evidence="15">
    <location>
        <begin position="54"/>
        <end position="158"/>
    </location>
</feature>